<dbReference type="RefSeq" id="WP_091106868.1">
    <property type="nucleotide sequence ID" value="NZ_FMHZ01000002.1"/>
</dbReference>
<dbReference type="AlphaFoldDB" id="A0A1C6W3R1"/>
<keyword evidence="2" id="KW-1185">Reference proteome</keyword>
<gene>
    <name evidence="1" type="ORF">GA0070606_6308</name>
</gene>
<proteinExistence type="predicted"/>
<organism evidence="1 2">
    <name type="scientific">Micromonospora citrea</name>
    <dbReference type="NCBI Taxonomy" id="47855"/>
    <lineage>
        <taxon>Bacteria</taxon>
        <taxon>Bacillati</taxon>
        <taxon>Actinomycetota</taxon>
        <taxon>Actinomycetes</taxon>
        <taxon>Micromonosporales</taxon>
        <taxon>Micromonosporaceae</taxon>
        <taxon>Micromonospora</taxon>
    </lineage>
</organism>
<dbReference type="Proteomes" id="UP000199001">
    <property type="component" value="Unassembled WGS sequence"/>
</dbReference>
<protein>
    <recommendedName>
        <fullName evidence="3">PH domain-containing protein</fullName>
    </recommendedName>
</protein>
<evidence type="ECO:0000313" key="1">
    <source>
        <dbReference type="EMBL" id="SCL72820.1"/>
    </source>
</evidence>
<evidence type="ECO:0000313" key="2">
    <source>
        <dbReference type="Proteomes" id="UP000199001"/>
    </source>
</evidence>
<sequence>MASTALTADHLHIRFTAGERMWIRREHLTVPLTAVRDATAVTEPLRLARGARSGLAVSGFVKIGTWGVLGGPRQLVSARAGQPGLHLTVDRAVTGYDEILLSDPTAPTVADAIRHATRSRP</sequence>
<name>A0A1C6W3R1_9ACTN</name>
<accession>A0A1C6W3R1</accession>
<dbReference type="OrthoDB" id="530515at2"/>
<evidence type="ECO:0008006" key="3">
    <source>
        <dbReference type="Google" id="ProtNLM"/>
    </source>
</evidence>
<reference evidence="2" key="1">
    <citation type="submission" date="2016-06" db="EMBL/GenBank/DDBJ databases">
        <authorList>
            <person name="Varghese N."/>
            <person name="Submissions Spin"/>
        </authorList>
    </citation>
    <scope>NUCLEOTIDE SEQUENCE [LARGE SCALE GENOMIC DNA]</scope>
    <source>
        <strain evidence="2">DSM 43903</strain>
    </source>
</reference>
<dbReference type="STRING" id="47855.GA0070606_6308"/>
<dbReference type="EMBL" id="FMHZ01000002">
    <property type="protein sequence ID" value="SCL72820.1"/>
    <property type="molecule type" value="Genomic_DNA"/>
</dbReference>